<dbReference type="InterPro" id="IPR015813">
    <property type="entry name" value="Pyrv/PenolPyrv_kinase-like_dom"/>
</dbReference>
<dbReference type="InterPro" id="IPR024692">
    <property type="entry name" value="PTS_EI"/>
</dbReference>
<feature type="domain" description="PEP-utilising enzyme mobile" evidence="22">
    <location>
        <begin position="152"/>
        <end position="224"/>
    </location>
</feature>
<dbReference type="EC" id="2.7.3.9" evidence="6 17"/>
<dbReference type="PANTHER" id="PTHR46244">
    <property type="entry name" value="PHOSPHOENOLPYRUVATE-PROTEIN PHOSPHOTRANSFERASE"/>
    <property type="match status" value="1"/>
</dbReference>
<evidence type="ECO:0000256" key="20">
    <source>
        <dbReference type="PIRSR" id="PIRSR000732-3"/>
    </source>
</evidence>
<dbReference type="GO" id="GO:0005737">
    <property type="term" value="C:cytoplasm"/>
    <property type="evidence" value="ECO:0007669"/>
    <property type="project" value="UniProtKB-SubCell"/>
</dbReference>
<proteinExistence type="inferred from homology"/>
<feature type="binding site" evidence="19">
    <location>
        <position position="464"/>
    </location>
    <ligand>
        <name>phosphoenolpyruvate</name>
        <dbReference type="ChEBI" id="CHEBI:58702"/>
    </ligand>
</feature>
<keyword evidence="21" id="KW-0175">Coiled coil</keyword>
<feature type="coiled-coil region" evidence="21">
    <location>
        <begin position="25"/>
        <end position="70"/>
    </location>
</feature>
<keyword evidence="8 17" id="KW-0813">Transport</keyword>
<dbReference type="GO" id="GO:0046872">
    <property type="term" value="F:metal ion binding"/>
    <property type="evidence" value="ECO:0007669"/>
    <property type="project" value="UniProtKB-KW"/>
</dbReference>
<dbReference type="PROSITE" id="PS00370">
    <property type="entry name" value="PEP_ENZYMES_PHOS_SITE"/>
    <property type="match status" value="1"/>
</dbReference>
<gene>
    <name evidence="25" type="primary">ptsI</name>
    <name evidence="25" type="ORF">PDLFYP43_01585</name>
</gene>
<dbReference type="GO" id="GO:0016301">
    <property type="term" value="F:kinase activity"/>
    <property type="evidence" value="ECO:0007669"/>
    <property type="project" value="UniProtKB-KW"/>
</dbReference>
<comment type="subcellular location">
    <subcellularLocation>
        <location evidence="4 17">Cytoplasm</location>
    </subcellularLocation>
</comment>
<sequence>MAYKGIGASPGVALGKALVVEHSELVIEKKSIDNVEAEIAKLEDAVAVSKEELVKVKEKASEELGAEEAEIFEAHLLVLEDPELIGSAIDKIKTESVNAEYALNEIKEMFVSMFESMDNEYMKERAADIKDVTNRILRHILGIKVVDLSALSEEVVLIAHDLTPSDTATMNKKMVLGFLTDIGGRTSHTAIMSRTLEIAAIVGLNDITSKVKDGDFVVFNGDTGEVIVNPDEETINKYTELKAKYEDERKALQLLKGKPSVTLDGKHVELAGNIGTPNDIEGLIKNDAEGVGLYRTEFLYMDRDSFPTEEIQYEAYKAVLEGMDGKPIVIRTLDIGGDKELSYLSMEPEMNPFLGYRAIRLCLDRKDIFKTQLRALYRASVHGRLRIMFPMISSLEELLQAKEVVKEVLAELDSEGVAYAKDVEIGMMIEVPSAAVISDVLAKHVDFFSIGTNDLIQYTCAVDRMNQKISYLYNQFNPAVLRLIKTVIDNAHKEGKWAGMCGESAGDQKMIPILLGMGLDEFSMSPISILPARKLITSVKESDMKKLADDVFNMGTAEEIKSYIEKTFNI</sequence>
<feature type="active site" description="Tele-phosphohistidine intermediate" evidence="18">
    <location>
        <position position="188"/>
    </location>
</feature>
<dbReference type="PANTHER" id="PTHR46244:SF3">
    <property type="entry name" value="PHOSPHOENOLPYRUVATE-PROTEIN PHOSPHOTRANSFERASE"/>
    <property type="match status" value="1"/>
</dbReference>
<evidence type="ECO:0000256" key="6">
    <source>
        <dbReference type="ARBA" id="ARBA00012232"/>
    </source>
</evidence>
<evidence type="ECO:0000256" key="2">
    <source>
        <dbReference type="ARBA" id="ARBA00001946"/>
    </source>
</evidence>
<keyword evidence="9 17" id="KW-0963">Cytoplasm</keyword>
<feature type="binding site" evidence="20">
    <location>
        <position position="430"/>
    </location>
    <ligand>
        <name>Mg(2+)</name>
        <dbReference type="ChEBI" id="CHEBI:18420"/>
    </ligand>
</feature>
<evidence type="ECO:0000256" key="5">
    <source>
        <dbReference type="ARBA" id="ARBA00007837"/>
    </source>
</evidence>
<feature type="domain" description="Phosphotransferase system enzyme I N-terminal" evidence="24">
    <location>
        <begin position="4"/>
        <end position="125"/>
    </location>
</feature>
<evidence type="ECO:0000256" key="16">
    <source>
        <dbReference type="ARBA" id="ARBA00033235"/>
    </source>
</evidence>
<dbReference type="InterPro" id="IPR000121">
    <property type="entry name" value="PEP_util_C"/>
</dbReference>
<evidence type="ECO:0000256" key="12">
    <source>
        <dbReference type="ARBA" id="ARBA00022683"/>
    </source>
</evidence>
<accession>A0A6N2YCE6</accession>
<organism evidence="25">
    <name type="scientific">Clostridioides difficile</name>
    <name type="common">Peptoclostridium difficile</name>
    <dbReference type="NCBI Taxonomy" id="1496"/>
    <lineage>
        <taxon>Bacteria</taxon>
        <taxon>Bacillati</taxon>
        <taxon>Bacillota</taxon>
        <taxon>Clostridia</taxon>
        <taxon>Peptostreptococcales</taxon>
        <taxon>Peptostreptococcaceae</taxon>
        <taxon>Clostridioides</taxon>
    </lineage>
</organism>
<evidence type="ECO:0000256" key="13">
    <source>
        <dbReference type="ARBA" id="ARBA00022723"/>
    </source>
</evidence>
<dbReference type="InterPro" id="IPR050499">
    <property type="entry name" value="PEP-utilizing_PTS_enzyme"/>
</dbReference>
<evidence type="ECO:0000256" key="9">
    <source>
        <dbReference type="ARBA" id="ARBA00022490"/>
    </source>
</evidence>
<keyword evidence="14 17" id="KW-0418">Kinase</keyword>
<dbReference type="EMBL" id="CACRUR010000002">
    <property type="protein sequence ID" value="VYT63338.1"/>
    <property type="molecule type" value="Genomic_DNA"/>
</dbReference>
<keyword evidence="15 17" id="KW-0460">Magnesium</keyword>
<keyword evidence="11 17" id="KW-0808">Transferase</keyword>
<dbReference type="InterPro" id="IPR008731">
    <property type="entry name" value="PTS_EIN"/>
</dbReference>
<evidence type="ECO:0000256" key="7">
    <source>
        <dbReference type="ARBA" id="ARBA00016544"/>
    </source>
</evidence>
<keyword evidence="25" id="KW-0670">Pyruvate</keyword>
<dbReference type="PRINTS" id="PR01736">
    <property type="entry name" value="PHPHTRNFRASE"/>
</dbReference>
<evidence type="ECO:0000256" key="21">
    <source>
        <dbReference type="SAM" id="Coils"/>
    </source>
</evidence>
<dbReference type="Gene3D" id="3.20.20.60">
    <property type="entry name" value="Phosphoenolpyruvate-binding domains"/>
    <property type="match status" value="1"/>
</dbReference>
<evidence type="ECO:0000256" key="10">
    <source>
        <dbReference type="ARBA" id="ARBA00022597"/>
    </source>
</evidence>
<dbReference type="Pfam" id="PF02896">
    <property type="entry name" value="PEP-utilizers_C"/>
    <property type="match status" value="1"/>
</dbReference>
<evidence type="ECO:0000256" key="11">
    <source>
        <dbReference type="ARBA" id="ARBA00022679"/>
    </source>
</evidence>
<evidence type="ECO:0000259" key="23">
    <source>
        <dbReference type="Pfam" id="PF02896"/>
    </source>
</evidence>
<keyword evidence="13 17" id="KW-0479">Metal-binding</keyword>
<dbReference type="RefSeq" id="WP_004454124.1">
    <property type="nucleotide sequence ID" value="NZ_BIUQ01000026.1"/>
</dbReference>
<evidence type="ECO:0000256" key="8">
    <source>
        <dbReference type="ARBA" id="ARBA00022448"/>
    </source>
</evidence>
<comment type="cofactor">
    <cofactor evidence="2 17 20">
        <name>Mg(2+)</name>
        <dbReference type="ChEBI" id="CHEBI:18420"/>
    </cofactor>
</comment>
<evidence type="ECO:0000256" key="18">
    <source>
        <dbReference type="PIRSR" id="PIRSR000732-1"/>
    </source>
</evidence>
<keyword evidence="10 17" id="KW-0762">Sugar transport</keyword>
<dbReference type="InterPro" id="IPR040442">
    <property type="entry name" value="Pyrv_kinase-like_dom_sf"/>
</dbReference>
<dbReference type="Gene3D" id="3.50.30.10">
    <property type="entry name" value="Phosphohistidine domain"/>
    <property type="match status" value="1"/>
</dbReference>
<evidence type="ECO:0000256" key="19">
    <source>
        <dbReference type="PIRSR" id="PIRSR000732-2"/>
    </source>
</evidence>
<dbReference type="AlphaFoldDB" id="A0A6N2YCE6"/>
<evidence type="ECO:0000313" key="25">
    <source>
        <dbReference type="EMBL" id="VYT63338.1"/>
    </source>
</evidence>
<dbReference type="Pfam" id="PF00391">
    <property type="entry name" value="PEP-utilizers"/>
    <property type="match status" value="1"/>
</dbReference>
<evidence type="ECO:0000256" key="14">
    <source>
        <dbReference type="ARBA" id="ARBA00022777"/>
    </source>
</evidence>
<feature type="binding site" evidence="19">
    <location>
        <position position="295"/>
    </location>
    <ligand>
        <name>phosphoenolpyruvate</name>
        <dbReference type="ChEBI" id="CHEBI:58702"/>
    </ligand>
</feature>
<dbReference type="PIRSF" id="PIRSF000732">
    <property type="entry name" value="PTS_enzyme_I"/>
    <property type="match status" value="1"/>
</dbReference>
<dbReference type="FunFam" id="3.20.20.60:FF:000007">
    <property type="entry name" value="Phosphoenolpyruvate-protein phosphotransferase"/>
    <property type="match status" value="1"/>
</dbReference>
<keyword evidence="12 17" id="KW-0598">Phosphotransferase system</keyword>
<dbReference type="InterPro" id="IPR008279">
    <property type="entry name" value="PEP-util_enz_mobile_dom"/>
</dbReference>
<feature type="domain" description="PEP-utilising enzyme C-terminal" evidence="23">
    <location>
        <begin position="252"/>
        <end position="539"/>
    </location>
</feature>
<reference evidence="25" key="1">
    <citation type="submission" date="2019-11" db="EMBL/GenBank/DDBJ databases">
        <authorList>
            <person name="Feng L."/>
        </authorList>
    </citation>
    <scope>NUCLEOTIDE SEQUENCE</scope>
    <source>
        <strain evidence="25">PdifficileLFYP43</strain>
    </source>
</reference>
<feature type="binding site" evidence="19">
    <location>
        <begin position="453"/>
        <end position="454"/>
    </location>
    <ligand>
        <name>phosphoenolpyruvate</name>
        <dbReference type="ChEBI" id="CHEBI:58702"/>
    </ligand>
</feature>
<feature type="binding site" evidence="19">
    <location>
        <position position="331"/>
    </location>
    <ligand>
        <name>phosphoenolpyruvate</name>
        <dbReference type="ChEBI" id="CHEBI:58702"/>
    </ligand>
</feature>
<dbReference type="InterPro" id="IPR006318">
    <property type="entry name" value="PTS_EI-like"/>
</dbReference>
<evidence type="ECO:0000256" key="3">
    <source>
        <dbReference type="ARBA" id="ARBA00002728"/>
    </source>
</evidence>
<evidence type="ECO:0000259" key="22">
    <source>
        <dbReference type="Pfam" id="PF00391"/>
    </source>
</evidence>
<dbReference type="InterPro" id="IPR018274">
    <property type="entry name" value="PEP_util_AS"/>
</dbReference>
<comment type="catalytic activity">
    <reaction evidence="1 17">
        <text>L-histidyl-[protein] + phosphoenolpyruvate = N(pros)-phospho-L-histidyl-[protein] + pyruvate</text>
        <dbReference type="Rhea" id="RHEA:23880"/>
        <dbReference type="Rhea" id="RHEA-COMP:9745"/>
        <dbReference type="Rhea" id="RHEA-COMP:9746"/>
        <dbReference type="ChEBI" id="CHEBI:15361"/>
        <dbReference type="ChEBI" id="CHEBI:29979"/>
        <dbReference type="ChEBI" id="CHEBI:58702"/>
        <dbReference type="ChEBI" id="CHEBI:64837"/>
        <dbReference type="EC" id="2.7.3.9"/>
    </reaction>
</comment>
<name>A0A6N2YCE6_CLODI</name>
<evidence type="ECO:0000256" key="15">
    <source>
        <dbReference type="ARBA" id="ARBA00022842"/>
    </source>
</evidence>
<dbReference type="Pfam" id="PF05524">
    <property type="entry name" value="PEP-utilisers_N"/>
    <property type="match status" value="1"/>
</dbReference>
<dbReference type="GO" id="GO:0009401">
    <property type="term" value="P:phosphoenolpyruvate-dependent sugar phosphotransferase system"/>
    <property type="evidence" value="ECO:0007669"/>
    <property type="project" value="UniProtKB-KW"/>
</dbReference>
<protein>
    <recommendedName>
        <fullName evidence="7 17">Phosphoenolpyruvate-protein phosphotransferase</fullName>
        <ecNumber evidence="6 17">2.7.3.9</ecNumber>
    </recommendedName>
    <alternativeName>
        <fullName evidence="16 17">Phosphotransferase system, enzyme I</fullName>
    </alternativeName>
</protein>
<comment type="function">
    <text evidence="3 17">General (non sugar-specific) component of the phosphoenolpyruvate-dependent sugar phosphotransferase system (sugar PTS). This major carbohydrate active-transport system catalyzes the phosphorylation of incoming sugar substrates concomitantly with their translocation across the cell membrane. Enzyme I transfers the phosphoryl group from phosphoenolpyruvate (PEP) to the phosphoryl carrier protein (HPr).</text>
</comment>
<dbReference type="SUPFAM" id="SSF51621">
    <property type="entry name" value="Phosphoenolpyruvate/pyruvate domain"/>
    <property type="match status" value="1"/>
</dbReference>
<dbReference type="NCBIfam" id="TIGR01417">
    <property type="entry name" value="PTS_I_fam"/>
    <property type="match status" value="1"/>
</dbReference>
<evidence type="ECO:0000256" key="1">
    <source>
        <dbReference type="ARBA" id="ARBA00000683"/>
    </source>
</evidence>
<dbReference type="SUPFAM" id="SSF52009">
    <property type="entry name" value="Phosphohistidine domain"/>
    <property type="match status" value="1"/>
</dbReference>
<dbReference type="FunFam" id="1.10.274.10:FF:000001">
    <property type="entry name" value="Phosphoenolpyruvate-protein phosphotransferase"/>
    <property type="match status" value="1"/>
</dbReference>
<dbReference type="InterPro" id="IPR036637">
    <property type="entry name" value="Phosphohistidine_dom_sf"/>
</dbReference>
<evidence type="ECO:0000256" key="4">
    <source>
        <dbReference type="ARBA" id="ARBA00004496"/>
    </source>
</evidence>
<dbReference type="InterPro" id="IPR036618">
    <property type="entry name" value="PtsI_HPr-bd_sf"/>
</dbReference>
<evidence type="ECO:0000259" key="24">
    <source>
        <dbReference type="Pfam" id="PF05524"/>
    </source>
</evidence>
<comment type="similarity">
    <text evidence="5 17">Belongs to the PEP-utilizing enzyme family.</text>
</comment>
<dbReference type="SUPFAM" id="SSF47831">
    <property type="entry name" value="Enzyme I of the PEP:sugar phosphotransferase system HPr-binding (sub)domain"/>
    <property type="match status" value="1"/>
</dbReference>
<dbReference type="Gene3D" id="1.10.274.10">
    <property type="entry name" value="PtsI, HPr-binding domain"/>
    <property type="match status" value="1"/>
</dbReference>
<feature type="binding site" evidence="20">
    <location>
        <position position="454"/>
    </location>
    <ligand>
        <name>Mg(2+)</name>
        <dbReference type="ChEBI" id="CHEBI:18420"/>
    </ligand>
</feature>
<dbReference type="GO" id="GO:0008965">
    <property type="term" value="F:phosphoenolpyruvate-protein phosphotransferase activity"/>
    <property type="evidence" value="ECO:0007669"/>
    <property type="project" value="UniProtKB-EC"/>
</dbReference>
<feature type="active site" description="Proton donor" evidence="18">
    <location>
        <position position="501"/>
    </location>
</feature>
<evidence type="ECO:0000256" key="17">
    <source>
        <dbReference type="PIRNR" id="PIRNR000732"/>
    </source>
</evidence>